<dbReference type="EMBL" id="CP045845">
    <property type="protein sequence ID" value="QGH31070.1"/>
    <property type="molecule type" value="Genomic_DNA"/>
</dbReference>
<dbReference type="GeneID" id="91973919"/>
<evidence type="ECO:0000313" key="2">
    <source>
        <dbReference type="Proteomes" id="UP000344450"/>
    </source>
</evidence>
<proteinExistence type="predicted"/>
<gene>
    <name evidence="1" type="ORF">GHC21_15960</name>
</gene>
<name>A0ABX6DVY0_KLUIN</name>
<sequence>MSASKMTGREAIEWFLDEHGYFTADEVSKATGVPRQHVAAASFKMRRSGEITLLERRWRVGIYAWADEGEDRKISRDGVNTIFSECRSSAAMRRVLSIYGVMA</sequence>
<evidence type="ECO:0000313" key="1">
    <source>
        <dbReference type="EMBL" id="QGH31070.1"/>
    </source>
</evidence>
<keyword evidence="2" id="KW-1185">Reference proteome</keyword>
<reference evidence="1 2" key="1">
    <citation type="submission" date="2019-10" db="EMBL/GenBank/DDBJ databases">
        <title>Complete genome sequencing of drug resistant plasmids in Kluyvera intermedia.</title>
        <authorList>
            <person name="Ke C."/>
            <person name="Jian S."/>
        </authorList>
    </citation>
    <scope>NUCLEOTIDE SEQUENCE [LARGE SCALE GENOMIC DNA]</scope>
    <source>
        <strain evidence="1 2">N2-1</strain>
    </source>
</reference>
<dbReference type="Proteomes" id="UP000344450">
    <property type="component" value="Chromosome"/>
</dbReference>
<dbReference type="RefSeq" id="WP_153743463.1">
    <property type="nucleotide sequence ID" value="NZ_CP045843.1"/>
</dbReference>
<accession>A0ABX6DVY0</accession>
<protein>
    <submittedName>
        <fullName evidence="1">Protein ren</fullName>
    </submittedName>
</protein>
<organism evidence="1 2">
    <name type="scientific">Kluyvera intermedia</name>
    <name type="common">Enterobacter intermedius</name>
    <dbReference type="NCBI Taxonomy" id="61648"/>
    <lineage>
        <taxon>Bacteria</taxon>
        <taxon>Pseudomonadati</taxon>
        <taxon>Pseudomonadota</taxon>
        <taxon>Gammaproteobacteria</taxon>
        <taxon>Enterobacterales</taxon>
        <taxon>Enterobacteriaceae</taxon>
        <taxon>Kluyvera</taxon>
    </lineage>
</organism>